<reference evidence="1" key="2">
    <citation type="journal article" date="2015" name="Data Brief">
        <title>Shoot transcriptome of the giant reed, Arundo donax.</title>
        <authorList>
            <person name="Barrero R.A."/>
            <person name="Guerrero F.D."/>
            <person name="Moolhuijzen P."/>
            <person name="Goolsby J.A."/>
            <person name="Tidwell J."/>
            <person name="Bellgard S.E."/>
            <person name="Bellgard M.I."/>
        </authorList>
    </citation>
    <scope>NUCLEOTIDE SEQUENCE</scope>
    <source>
        <tissue evidence="1">Shoot tissue taken approximately 20 cm above the soil surface</tissue>
    </source>
</reference>
<dbReference type="EMBL" id="GBRH01278759">
    <property type="protein sequence ID" value="JAD19136.1"/>
    <property type="molecule type" value="Transcribed_RNA"/>
</dbReference>
<proteinExistence type="predicted"/>
<evidence type="ECO:0000313" key="1">
    <source>
        <dbReference type="EMBL" id="JAD19136.1"/>
    </source>
</evidence>
<organism evidence="1">
    <name type="scientific">Arundo donax</name>
    <name type="common">Giant reed</name>
    <name type="synonym">Donax arundinaceus</name>
    <dbReference type="NCBI Taxonomy" id="35708"/>
    <lineage>
        <taxon>Eukaryota</taxon>
        <taxon>Viridiplantae</taxon>
        <taxon>Streptophyta</taxon>
        <taxon>Embryophyta</taxon>
        <taxon>Tracheophyta</taxon>
        <taxon>Spermatophyta</taxon>
        <taxon>Magnoliopsida</taxon>
        <taxon>Liliopsida</taxon>
        <taxon>Poales</taxon>
        <taxon>Poaceae</taxon>
        <taxon>PACMAD clade</taxon>
        <taxon>Arundinoideae</taxon>
        <taxon>Arundineae</taxon>
        <taxon>Arundo</taxon>
    </lineage>
</organism>
<protein>
    <submittedName>
        <fullName evidence="1">Uncharacterized protein</fullName>
    </submittedName>
</protein>
<sequence>MQQRKGLQTTNTR</sequence>
<accession>A0A0A8XZ76</accession>
<reference evidence="1" key="1">
    <citation type="submission" date="2014-09" db="EMBL/GenBank/DDBJ databases">
        <authorList>
            <person name="Magalhaes I.L.F."/>
            <person name="Oliveira U."/>
            <person name="Santos F.R."/>
            <person name="Vidigal T.H.D.A."/>
            <person name="Brescovit A.D."/>
            <person name="Santos A.J."/>
        </authorList>
    </citation>
    <scope>NUCLEOTIDE SEQUENCE</scope>
    <source>
        <tissue evidence="1">Shoot tissue taken approximately 20 cm above the soil surface</tissue>
    </source>
</reference>
<name>A0A0A8XZ76_ARUDO</name>